<keyword evidence="1" id="KW-1185">Reference proteome</keyword>
<name>A0A1I7ZJW9_9BILA</name>
<evidence type="ECO:0000313" key="2">
    <source>
        <dbReference type="WBParaSite" id="L893_g27035.t1"/>
    </source>
</evidence>
<proteinExistence type="predicted"/>
<organism evidence="1 2">
    <name type="scientific">Steinernema glaseri</name>
    <dbReference type="NCBI Taxonomy" id="37863"/>
    <lineage>
        <taxon>Eukaryota</taxon>
        <taxon>Metazoa</taxon>
        <taxon>Ecdysozoa</taxon>
        <taxon>Nematoda</taxon>
        <taxon>Chromadorea</taxon>
        <taxon>Rhabditida</taxon>
        <taxon>Tylenchina</taxon>
        <taxon>Panagrolaimomorpha</taxon>
        <taxon>Strongyloidoidea</taxon>
        <taxon>Steinernematidae</taxon>
        <taxon>Steinernema</taxon>
    </lineage>
</organism>
<reference evidence="2" key="1">
    <citation type="submission" date="2016-11" db="UniProtKB">
        <authorList>
            <consortium name="WormBaseParasite"/>
        </authorList>
    </citation>
    <scope>IDENTIFICATION</scope>
</reference>
<evidence type="ECO:0000313" key="1">
    <source>
        <dbReference type="Proteomes" id="UP000095287"/>
    </source>
</evidence>
<protein>
    <submittedName>
        <fullName evidence="2">Fibronectin type-II domain-containing protein</fullName>
    </submittedName>
</protein>
<accession>A0A1I7ZJW9</accession>
<sequence>MKHTDVVISQGLTEVVSLEPGSCSATSMSVNLLPRLWNRSQSRCASRHLWWQIVVILNYVCPDSPASARSRVRPGHGLLKSDLVETTTGPPTMKIKVLAFVSLALLLAAPLAAEKEPTYRLRDPYTEMMDRPPCYKTSDAQCNTGYYTTDVWDDGSQKTLMCCNEPSKFKDKSVCKERFLLTWGCPDGHSRNDKWFNSGFWRKWCCPNAQHRWEDPGVRCSGVMIFIVGGPVVVSTRSLLSRPRPGGSSFRQMLEESDKMLRELSDHFPVGASDQDKGAKDQDFEFGKEEVSFFKKSDFKVVILNYVCPDSPASARSRIRPGHGLLKSDRVETTVGLPTMKTKALVLVSLALLLVAPLAAEKEPTYRLRNPEIERLDLPPCYKTTDRCDPSYHTTDVWVDGSQKTLMCCDKPSKFKDRSVCEERFYFTWGCHDGQEVNDKWFNTAFWYKWCCPYPKQ</sequence>
<dbReference type="Proteomes" id="UP000095287">
    <property type="component" value="Unplaced"/>
</dbReference>
<dbReference type="AlphaFoldDB" id="A0A1I7ZJW9"/>
<dbReference type="WBParaSite" id="L893_g27035.t1">
    <property type="protein sequence ID" value="L893_g27035.t1"/>
    <property type="gene ID" value="L893_g27035"/>
</dbReference>